<comment type="caution">
    <text evidence="2">The sequence shown here is derived from an EMBL/GenBank/DDBJ whole genome shotgun (WGS) entry which is preliminary data.</text>
</comment>
<proteinExistence type="predicted"/>
<keyword evidence="1" id="KW-1133">Transmembrane helix</keyword>
<dbReference type="Proteomes" id="UP001314170">
    <property type="component" value="Unassembled WGS sequence"/>
</dbReference>
<organism evidence="2 3">
    <name type="scientific">Dovyalis caffra</name>
    <dbReference type="NCBI Taxonomy" id="77055"/>
    <lineage>
        <taxon>Eukaryota</taxon>
        <taxon>Viridiplantae</taxon>
        <taxon>Streptophyta</taxon>
        <taxon>Embryophyta</taxon>
        <taxon>Tracheophyta</taxon>
        <taxon>Spermatophyta</taxon>
        <taxon>Magnoliopsida</taxon>
        <taxon>eudicotyledons</taxon>
        <taxon>Gunneridae</taxon>
        <taxon>Pentapetalae</taxon>
        <taxon>rosids</taxon>
        <taxon>fabids</taxon>
        <taxon>Malpighiales</taxon>
        <taxon>Salicaceae</taxon>
        <taxon>Flacourtieae</taxon>
        <taxon>Dovyalis</taxon>
    </lineage>
</organism>
<gene>
    <name evidence="2" type="ORF">DCAF_LOCUS15008</name>
</gene>
<protein>
    <submittedName>
        <fullName evidence="2">Uncharacterized protein</fullName>
    </submittedName>
</protein>
<feature type="transmembrane region" description="Helical" evidence="1">
    <location>
        <begin position="25"/>
        <end position="46"/>
    </location>
</feature>
<dbReference type="AlphaFoldDB" id="A0AAV1RT82"/>
<dbReference type="EMBL" id="CAWUPB010001159">
    <property type="protein sequence ID" value="CAK7339930.1"/>
    <property type="molecule type" value="Genomic_DNA"/>
</dbReference>
<evidence type="ECO:0000313" key="2">
    <source>
        <dbReference type="EMBL" id="CAK7339930.1"/>
    </source>
</evidence>
<keyword evidence="1" id="KW-0812">Transmembrane</keyword>
<accession>A0AAV1RT82</accession>
<evidence type="ECO:0000256" key="1">
    <source>
        <dbReference type="SAM" id="Phobius"/>
    </source>
</evidence>
<reference evidence="2 3" key="1">
    <citation type="submission" date="2024-01" db="EMBL/GenBank/DDBJ databases">
        <authorList>
            <person name="Waweru B."/>
        </authorList>
    </citation>
    <scope>NUCLEOTIDE SEQUENCE [LARGE SCALE GENOMIC DNA]</scope>
</reference>
<sequence length="71" mass="7561">MLSIGFDHYGIEMKATKKDGLGTLIYGQSGLAILVHGFPSIVGLGWGKPSERRLLGFVVGEDGRQNATISV</sequence>
<keyword evidence="1" id="KW-0472">Membrane</keyword>
<name>A0AAV1RT82_9ROSI</name>
<evidence type="ECO:0000313" key="3">
    <source>
        <dbReference type="Proteomes" id="UP001314170"/>
    </source>
</evidence>
<keyword evidence="3" id="KW-1185">Reference proteome</keyword>